<feature type="region of interest" description="Disordered" evidence="1">
    <location>
        <begin position="1"/>
        <end position="20"/>
    </location>
</feature>
<evidence type="ECO:0000256" key="1">
    <source>
        <dbReference type="SAM" id="MobiDB-lite"/>
    </source>
</evidence>
<accession>A0A6A4GGU6</accession>
<evidence type="ECO:0000313" key="2">
    <source>
        <dbReference type="EMBL" id="KAE9384832.1"/>
    </source>
</evidence>
<keyword evidence="3" id="KW-1185">Reference proteome</keyword>
<reference evidence="2" key="1">
    <citation type="journal article" date="2019" name="Environ. Microbiol.">
        <title>Fungal ecological strategies reflected in gene transcription - a case study of two litter decomposers.</title>
        <authorList>
            <person name="Barbi F."/>
            <person name="Kohler A."/>
            <person name="Barry K."/>
            <person name="Baskaran P."/>
            <person name="Daum C."/>
            <person name="Fauchery L."/>
            <person name="Ihrmark K."/>
            <person name="Kuo A."/>
            <person name="LaButti K."/>
            <person name="Lipzen A."/>
            <person name="Morin E."/>
            <person name="Grigoriev I.V."/>
            <person name="Henrissat B."/>
            <person name="Lindahl B."/>
            <person name="Martin F."/>
        </authorList>
    </citation>
    <scope>NUCLEOTIDE SEQUENCE</scope>
    <source>
        <strain evidence="2">JB14</strain>
    </source>
</reference>
<gene>
    <name evidence="2" type="ORF">BT96DRAFT_950281</name>
</gene>
<proteinExistence type="predicted"/>
<protein>
    <submittedName>
        <fullName evidence="2">Uncharacterized protein</fullName>
    </submittedName>
</protein>
<evidence type="ECO:0000313" key="3">
    <source>
        <dbReference type="Proteomes" id="UP000799118"/>
    </source>
</evidence>
<dbReference type="Proteomes" id="UP000799118">
    <property type="component" value="Unassembled WGS sequence"/>
</dbReference>
<dbReference type="AlphaFoldDB" id="A0A6A4GGU6"/>
<sequence>MDPACGEADAGTGKGESPGSQAVQETLHLLVNAYTHLQNVDKALFYAKRLKPVYKAFEAVDLPVIPSCIPVHLCEIKMNISDEAIEKMEQGKTYTTIPCL</sequence>
<name>A0A6A4GGU6_9AGAR</name>
<dbReference type="EMBL" id="ML770074">
    <property type="protein sequence ID" value="KAE9384832.1"/>
    <property type="molecule type" value="Genomic_DNA"/>
</dbReference>
<organism evidence="2 3">
    <name type="scientific">Gymnopus androsaceus JB14</name>
    <dbReference type="NCBI Taxonomy" id="1447944"/>
    <lineage>
        <taxon>Eukaryota</taxon>
        <taxon>Fungi</taxon>
        <taxon>Dikarya</taxon>
        <taxon>Basidiomycota</taxon>
        <taxon>Agaricomycotina</taxon>
        <taxon>Agaricomycetes</taxon>
        <taxon>Agaricomycetidae</taxon>
        <taxon>Agaricales</taxon>
        <taxon>Marasmiineae</taxon>
        <taxon>Omphalotaceae</taxon>
        <taxon>Gymnopus</taxon>
    </lineage>
</organism>